<evidence type="ECO:0008006" key="5">
    <source>
        <dbReference type="Google" id="ProtNLM"/>
    </source>
</evidence>
<dbReference type="AlphaFoldDB" id="A0A5C5V071"/>
<comment type="caution">
    <text evidence="3">The sequence shown here is derived from an EMBL/GenBank/DDBJ whole genome shotgun (WGS) entry which is preliminary data.</text>
</comment>
<reference evidence="3 4" key="1">
    <citation type="submission" date="2019-02" db="EMBL/GenBank/DDBJ databases">
        <title>Deep-cultivation of Planctomycetes and their phenomic and genomic characterization uncovers novel biology.</title>
        <authorList>
            <person name="Wiegand S."/>
            <person name="Jogler M."/>
            <person name="Boedeker C."/>
            <person name="Pinto D."/>
            <person name="Vollmers J."/>
            <person name="Rivas-Marin E."/>
            <person name="Kohn T."/>
            <person name="Peeters S.H."/>
            <person name="Heuer A."/>
            <person name="Rast P."/>
            <person name="Oberbeckmann S."/>
            <person name="Bunk B."/>
            <person name="Jeske O."/>
            <person name="Meyerdierks A."/>
            <person name="Storesund J.E."/>
            <person name="Kallscheuer N."/>
            <person name="Luecker S."/>
            <person name="Lage O.M."/>
            <person name="Pohl T."/>
            <person name="Merkel B.J."/>
            <person name="Hornburger P."/>
            <person name="Mueller R.-W."/>
            <person name="Bruemmer F."/>
            <person name="Labrenz M."/>
            <person name="Spormann A.M."/>
            <person name="Op Den Camp H."/>
            <person name="Overmann J."/>
            <person name="Amann R."/>
            <person name="Jetten M.S.M."/>
            <person name="Mascher T."/>
            <person name="Medema M.H."/>
            <person name="Devos D.P."/>
            <person name="Kaster A.-K."/>
            <person name="Ovreas L."/>
            <person name="Rohde M."/>
            <person name="Galperin M.Y."/>
            <person name="Jogler C."/>
        </authorList>
    </citation>
    <scope>NUCLEOTIDE SEQUENCE [LARGE SCALE GENOMIC DNA]</scope>
    <source>
        <strain evidence="3 4">Enr8</strain>
    </source>
</reference>
<dbReference type="InterPro" id="IPR032531">
    <property type="entry name" value="DUF4956"/>
</dbReference>
<feature type="transmembrane region" description="Helical" evidence="2">
    <location>
        <begin position="57"/>
        <end position="76"/>
    </location>
</feature>
<evidence type="ECO:0000313" key="4">
    <source>
        <dbReference type="Proteomes" id="UP000318878"/>
    </source>
</evidence>
<sequence>MTEAWRRLDTNATMEFLEVPIFDADIFKLLVRFGINLFFLTLVVALGIYPSQQKREFAFTAVMLNIVVFFICFTMKKLELDLGLALGLFAVFGVLRYRTDAIRPKEMTYLFIVIGIAVINSLANRKTSYAEVMLVNSVIFASTMLKERVVGNGVNGGDKKKEKLSGGDGNGREGGNGDVKEKPSKREKYTLEYDRLEWLGDAHRAELLADLRTRTGLNVEQVEIKTIDLPQQKATLAIWIAPSEPDAPPNA</sequence>
<proteinExistence type="predicted"/>
<protein>
    <recommendedName>
        <fullName evidence="5">DUF4956 domain-containing protein</fullName>
    </recommendedName>
</protein>
<evidence type="ECO:0000256" key="2">
    <source>
        <dbReference type="SAM" id="Phobius"/>
    </source>
</evidence>
<dbReference type="EMBL" id="SJPF01000004">
    <property type="protein sequence ID" value="TWT31798.1"/>
    <property type="molecule type" value="Genomic_DNA"/>
</dbReference>
<accession>A0A5C5V071</accession>
<feature type="transmembrane region" description="Helical" evidence="2">
    <location>
        <begin position="29"/>
        <end position="50"/>
    </location>
</feature>
<feature type="transmembrane region" description="Helical" evidence="2">
    <location>
        <begin position="82"/>
        <end position="99"/>
    </location>
</feature>
<evidence type="ECO:0000313" key="3">
    <source>
        <dbReference type="EMBL" id="TWT31798.1"/>
    </source>
</evidence>
<feature type="transmembrane region" description="Helical" evidence="2">
    <location>
        <begin position="106"/>
        <end position="123"/>
    </location>
</feature>
<organism evidence="3 4">
    <name type="scientific">Blastopirellula retiformator</name>
    <dbReference type="NCBI Taxonomy" id="2527970"/>
    <lineage>
        <taxon>Bacteria</taxon>
        <taxon>Pseudomonadati</taxon>
        <taxon>Planctomycetota</taxon>
        <taxon>Planctomycetia</taxon>
        <taxon>Pirellulales</taxon>
        <taxon>Pirellulaceae</taxon>
        <taxon>Blastopirellula</taxon>
    </lineage>
</organism>
<keyword evidence="2" id="KW-0472">Membrane</keyword>
<keyword evidence="4" id="KW-1185">Reference proteome</keyword>
<feature type="region of interest" description="Disordered" evidence="1">
    <location>
        <begin position="156"/>
        <end position="186"/>
    </location>
</feature>
<name>A0A5C5V071_9BACT</name>
<gene>
    <name evidence="3" type="ORF">Enr8_37230</name>
</gene>
<keyword evidence="2" id="KW-1133">Transmembrane helix</keyword>
<evidence type="ECO:0000256" key="1">
    <source>
        <dbReference type="SAM" id="MobiDB-lite"/>
    </source>
</evidence>
<dbReference type="Proteomes" id="UP000318878">
    <property type="component" value="Unassembled WGS sequence"/>
</dbReference>
<dbReference type="Pfam" id="PF16316">
    <property type="entry name" value="DUF4956"/>
    <property type="match status" value="1"/>
</dbReference>
<feature type="compositionally biased region" description="Gly residues" evidence="1">
    <location>
        <begin position="166"/>
        <end position="177"/>
    </location>
</feature>
<keyword evidence="2" id="KW-0812">Transmembrane</keyword>